<dbReference type="EMBL" id="FSRA01000001">
    <property type="protein sequence ID" value="SIN97800.1"/>
    <property type="molecule type" value="Genomic_DNA"/>
</dbReference>
<dbReference type="InterPro" id="IPR017968">
    <property type="entry name" value="Acylphosphatase_CS"/>
</dbReference>
<dbReference type="RefSeq" id="WP_074239437.1">
    <property type="nucleotide sequence ID" value="NZ_FSRA01000001.1"/>
</dbReference>
<comment type="catalytic activity">
    <reaction evidence="3 4">
        <text>an acyl phosphate + H2O = a carboxylate + phosphate + H(+)</text>
        <dbReference type="Rhea" id="RHEA:14965"/>
        <dbReference type="ChEBI" id="CHEBI:15377"/>
        <dbReference type="ChEBI" id="CHEBI:15378"/>
        <dbReference type="ChEBI" id="CHEBI:29067"/>
        <dbReference type="ChEBI" id="CHEBI:43474"/>
        <dbReference type="ChEBI" id="CHEBI:59918"/>
        <dbReference type="EC" id="3.6.1.7"/>
    </reaction>
</comment>
<evidence type="ECO:0000313" key="8">
    <source>
        <dbReference type="Proteomes" id="UP000185003"/>
    </source>
</evidence>
<evidence type="ECO:0000256" key="5">
    <source>
        <dbReference type="RuleBase" id="RU004168"/>
    </source>
</evidence>
<evidence type="ECO:0000259" key="6">
    <source>
        <dbReference type="PROSITE" id="PS51160"/>
    </source>
</evidence>
<evidence type="ECO:0000256" key="3">
    <source>
        <dbReference type="ARBA" id="ARBA00047645"/>
    </source>
</evidence>
<dbReference type="AlphaFoldDB" id="A0A1N6FRA9"/>
<dbReference type="SUPFAM" id="SSF54975">
    <property type="entry name" value="Acylphosphatase/BLUF domain-like"/>
    <property type="match status" value="1"/>
</dbReference>
<feature type="active site" evidence="4">
    <location>
        <position position="36"/>
    </location>
</feature>
<evidence type="ECO:0000256" key="1">
    <source>
        <dbReference type="ARBA" id="ARBA00005614"/>
    </source>
</evidence>
<sequence length="90" mass="10012">MIHKEIVVIGKVQGVYFRATAKSVADKTGVRGAVKNLPDGNVWITAEGNPEAVEEFIDWCRYGPSGARVTSLEITDRPLQHFEDFDILHT</sequence>
<gene>
    <name evidence="7" type="ORF">SAMN04488055_2368</name>
</gene>
<dbReference type="OrthoDB" id="9808093at2"/>
<dbReference type="InterPro" id="IPR020456">
    <property type="entry name" value="Acylphosphatase"/>
</dbReference>
<feature type="active site" evidence="4">
    <location>
        <position position="18"/>
    </location>
</feature>
<dbReference type="Gene3D" id="3.30.70.100">
    <property type="match status" value="1"/>
</dbReference>
<organism evidence="7 8">
    <name type="scientific">Chitinophaga niabensis</name>
    <dbReference type="NCBI Taxonomy" id="536979"/>
    <lineage>
        <taxon>Bacteria</taxon>
        <taxon>Pseudomonadati</taxon>
        <taxon>Bacteroidota</taxon>
        <taxon>Chitinophagia</taxon>
        <taxon>Chitinophagales</taxon>
        <taxon>Chitinophagaceae</taxon>
        <taxon>Chitinophaga</taxon>
    </lineage>
</organism>
<dbReference type="InterPro" id="IPR036046">
    <property type="entry name" value="Acylphosphatase-like_dom_sf"/>
</dbReference>
<dbReference type="PROSITE" id="PS00150">
    <property type="entry name" value="ACYLPHOSPHATASE_1"/>
    <property type="match status" value="1"/>
</dbReference>
<comment type="similarity">
    <text evidence="1 5">Belongs to the acylphosphatase family.</text>
</comment>
<keyword evidence="8" id="KW-1185">Reference proteome</keyword>
<reference evidence="7 8" key="1">
    <citation type="submission" date="2016-11" db="EMBL/GenBank/DDBJ databases">
        <authorList>
            <person name="Jaros S."/>
            <person name="Januszkiewicz K."/>
            <person name="Wedrychowicz H."/>
        </authorList>
    </citation>
    <scope>NUCLEOTIDE SEQUENCE [LARGE SCALE GENOMIC DNA]</scope>
    <source>
        <strain evidence="7 8">DSM 24787</strain>
    </source>
</reference>
<dbReference type="PROSITE" id="PS51160">
    <property type="entry name" value="ACYLPHOSPHATASE_3"/>
    <property type="match status" value="1"/>
</dbReference>
<dbReference type="PANTHER" id="PTHR47268:SF4">
    <property type="entry name" value="ACYLPHOSPHATASE"/>
    <property type="match status" value="1"/>
</dbReference>
<dbReference type="STRING" id="536979.SAMN04488055_2368"/>
<evidence type="ECO:0000313" key="7">
    <source>
        <dbReference type="EMBL" id="SIN97800.1"/>
    </source>
</evidence>
<evidence type="ECO:0000256" key="4">
    <source>
        <dbReference type="PROSITE-ProRule" id="PRU00520"/>
    </source>
</evidence>
<dbReference type="Proteomes" id="UP000185003">
    <property type="component" value="Unassembled WGS sequence"/>
</dbReference>
<proteinExistence type="inferred from homology"/>
<name>A0A1N6FRA9_9BACT</name>
<dbReference type="Pfam" id="PF00708">
    <property type="entry name" value="Acylphosphatase"/>
    <property type="match status" value="1"/>
</dbReference>
<evidence type="ECO:0000256" key="2">
    <source>
        <dbReference type="ARBA" id="ARBA00012150"/>
    </source>
</evidence>
<protein>
    <recommendedName>
        <fullName evidence="2 4">acylphosphatase</fullName>
        <ecNumber evidence="2 4">3.6.1.7</ecNumber>
    </recommendedName>
</protein>
<feature type="domain" description="Acylphosphatase-like" evidence="6">
    <location>
        <begin position="3"/>
        <end position="89"/>
    </location>
</feature>
<dbReference type="PANTHER" id="PTHR47268">
    <property type="entry name" value="ACYLPHOSPHATASE"/>
    <property type="match status" value="1"/>
</dbReference>
<dbReference type="InterPro" id="IPR001792">
    <property type="entry name" value="Acylphosphatase-like_dom"/>
</dbReference>
<dbReference type="GO" id="GO:0003998">
    <property type="term" value="F:acylphosphatase activity"/>
    <property type="evidence" value="ECO:0007669"/>
    <property type="project" value="UniProtKB-EC"/>
</dbReference>
<accession>A0A1N6FRA9</accession>
<dbReference type="EC" id="3.6.1.7" evidence="2 4"/>
<keyword evidence="4" id="KW-0378">Hydrolase</keyword>